<accession>A0A1S8CLM8</accession>
<dbReference type="Pfam" id="PF14834">
    <property type="entry name" value="GST_C_4"/>
    <property type="match status" value="1"/>
</dbReference>
<dbReference type="OrthoDB" id="8857552at2"/>
<feature type="domain" description="GST N-terminal" evidence="1">
    <location>
        <begin position="6"/>
        <end position="87"/>
    </location>
</feature>
<keyword evidence="2" id="KW-0808">Transferase</keyword>
<dbReference type="AlphaFoldDB" id="A0A1S8CLM8"/>
<dbReference type="SFLD" id="SFLDG00358">
    <property type="entry name" value="Main_(cytGST)"/>
    <property type="match status" value="1"/>
</dbReference>
<dbReference type="Proteomes" id="UP000216021">
    <property type="component" value="Unassembled WGS sequence"/>
</dbReference>
<dbReference type="PROSITE" id="PS50404">
    <property type="entry name" value="GST_NTER"/>
    <property type="match status" value="1"/>
</dbReference>
<dbReference type="STRING" id="2034155.BMI79_09095"/>
<dbReference type="SUPFAM" id="SSF52833">
    <property type="entry name" value="Thioredoxin-like"/>
    <property type="match status" value="1"/>
</dbReference>
<dbReference type="Pfam" id="PF13409">
    <property type="entry name" value="GST_N_2"/>
    <property type="match status" value="1"/>
</dbReference>
<dbReference type="InterPro" id="IPR034338">
    <property type="entry name" value="GST_4_C"/>
</dbReference>
<dbReference type="EMBL" id="MOXD01000004">
    <property type="protein sequence ID" value="OMQ23662.1"/>
    <property type="molecule type" value="Genomic_DNA"/>
</dbReference>
<dbReference type="CDD" id="cd03195">
    <property type="entry name" value="GST_C_4"/>
    <property type="match status" value="1"/>
</dbReference>
<dbReference type="PANTHER" id="PTHR42673">
    <property type="entry name" value="MALEYLACETOACETATE ISOMERASE"/>
    <property type="match status" value="1"/>
</dbReference>
<dbReference type="SUPFAM" id="SSF47616">
    <property type="entry name" value="GST C-terminal domain-like"/>
    <property type="match status" value="1"/>
</dbReference>
<dbReference type="GO" id="GO:0006559">
    <property type="term" value="P:L-phenylalanine catabolic process"/>
    <property type="evidence" value="ECO:0007669"/>
    <property type="project" value="TreeGrafter"/>
</dbReference>
<dbReference type="SFLD" id="SFLDS00019">
    <property type="entry name" value="Glutathione_Transferase_(cytos"/>
    <property type="match status" value="1"/>
</dbReference>
<name>A0A1S8CLM8_9GAMM</name>
<evidence type="ECO:0000313" key="3">
    <source>
        <dbReference type="Proteomes" id="UP000216021"/>
    </source>
</evidence>
<sequence length="211" mass="23715">MNPSAAVLYTDAHFFSPYAMSAFVTLTEKGIPFTLKPVDLSQGENQSRAYGALSLTQRVPTLEIGRFHLSESSAIDEYLEETHPAHPVYPRDVKQRAKAREIQAWLRSDLLPLRAERPTEVIFSQGKFAPLSAAAQQAAQKLIAAAEKLLSHGHDHLFGEWCIADTDLALMLNRLVIHGDDVPESLRRYAQQQWQRPSVQAWLALPEKMRS</sequence>
<dbReference type="InterPro" id="IPR004045">
    <property type="entry name" value="Glutathione_S-Trfase_N"/>
</dbReference>
<dbReference type="GO" id="GO:0004364">
    <property type="term" value="F:glutathione transferase activity"/>
    <property type="evidence" value="ECO:0007669"/>
    <property type="project" value="TreeGrafter"/>
</dbReference>
<dbReference type="Gene3D" id="3.40.30.10">
    <property type="entry name" value="Glutaredoxin"/>
    <property type="match status" value="1"/>
</dbReference>
<dbReference type="GO" id="GO:0006749">
    <property type="term" value="P:glutathione metabolic process"/>
    <property type="evidence" value="ECO:0007669"/>
    <property type="project" value="TreeGrafter"/>
</dbReference>
<dbReference type="InterPro" id="IPR040079">
    <property type="entry name" value="Glutathione_S-Trfase"/>
</dbReference>
<dbReference type="CDD" id="cd00570">
    <property type="entry name" value="GST_N_family"/>
    <property type="match status" value="1"/>
</dbReference>
<comment type="caution">
    <text evidence="2">The sequence shown here is derived from an EMBL/GenBank/DDBJ whole genome shotgun (WGS) entry which is preliminary data.</text>
</comment>
<dbReference type="NCBIfam" id="NF011693">
    <property type="entry name" value="PRK15113.1"/>
    <property type="match status" value="1"/>
</dbReference>
<evidence type="ECO:0000313" key="2">
    <source>
        <dbReference type="EMBL" id="OMQ23662.1"/>
    </source>
</evidence>
<keyword evidence="3" id="KW-1185">Reference proteome</keyword>
<dbReference type="InterPro" id="IPR036249">
    <property type="entry name" value="Thioredoxin-like_sf"/>
</dbReference>
<dbReference type="InterPro" id="IPR036282">
    <property type="entry name" value="Glutathione-S-Trfase_C_sf"/>
</dbReference>
<organism evidence="2 3">
    <name type="scientific">Serratia oryzae</name>
    <dbReference type="NCBI Taxonomy" id="2034155"/>
    <lineage>
        <taxon>Bacteria</taxon>
        <taxon>Pseudomonadati</taxon>
        <taxon>Pseudomonadota</taxon>
        <taxon>Gammaproteobacteria</taxon>
        <taxon>Enterobacterales</taxon>
        <taxon>Yersiniaceae</taxon>
        <taxon>Serratia</taxon>
    </lineage>
</organism>
<reference evidence="2 3" key="1">
    <citation type="submission" date="2016-11" db="EMBL/GenBank/DDBJ databases">
        <title>Rahnella oryzae sp. nov., isolated from rice root.</title>
        <authorList>
            <person name="Zhang X.-X."/>
            <person name="Zhang J."/>
        </authorList>
    </citation>
    <scope>NUCLEOTIDE SEQUENCE [LARGE SCALE GENOMIC DNA]</scope>
    <source>
        <strain evidence="2 3">J11-6</strain>
    </source>
</reference>
<gene>
    <name evidence="2" type="ORF">BMI79_09095</name>
</gene>
<dbReference type="RefSeq" id="WP_076941866.1">
    <property type="nucleotide sequence ID" value="NZ_MOXD01000004.1"/>
</dbReference>
<dbReference type="PANTHER" id="PTHR42673:SF21">
    <property type="entry name" value="GLUTATHIONE S-TRANSFERASE YFCF"/>
    <property type="match status" value="1"/>
</dbReference>
<proteinExistence type="predicted"/>
<evidence type="ECO:0000259" key="1">
    <source>
        <dbReference type="PROSITE" id="PS50404"/>
    </source>
</evidence>
<protein>
    <submittedName>
        <fullName evidence="2">Glutathione S-transferase</fullName>
    </submittedName>
</protein>
<dbReference type="GO" id="GO:0016034">
    <property type="term" value="F:maleylacetoacetate isomerase activity"/>
    <property type="evidence" value="ECO:0007669"/>
    <property type="project" value="TreeGrafter"/>
</dbReference>
<dbReference type="Gene3D" id="1.20.1050.10">
    <property type="match status" value="1"/>
</dbReference>